<comment type="similarity">
    <text evidence="6">Belongs to the methyltransferase superfamily. tRNA (adenine-N(6)-)-methyltransferase family.</text>
</comment>
<keyword evidence="9" id="KW-1185">Reference proteome</keyword>
<dbReference type="InterPro" id="IPR007848">
    <property type="entry name" value="Small_mtfrase_dom"/>
</dbReference>
<dbReference type="AlphaFoldDB" id="A0A1G4G4Y5"/>
<keyword evidence="4 6" id="KW-0949">S-adenosyl-L-methionine</keyword>
<dbReference type="STRING" id="1642646.ING2E5A_0767"/>
<dbReference type="PANTHER" id="PTHR47739:SF1">
    <property type="entry name" value="TRNA1(VAL) (ADENINE(37)-N6)-METHYLTRANSFERASE"/>
    <property type="match status" value="1"/>
</dbReference>
<dbReference type="Gene3D" id="3.40.50.150">
    <property type="entry name" value="Vaccinia Virus protein VP39"/>
    <property type="match status" value="1"/>
</dbReference>
<keyword evidence="3 6" id="KW-0808">Transferase</keyword>
<proteinExistence type="inferred from homology"/>
<dbReference type="GO" id="GO:0005737">
    <property type="term" value="C:cytoplasm"/>
    <property type="evidence" value="ECO:0007669"/>
    <property type="project" value="UniProtKB-SubCell"/>
</dbReference>
<dbReference type="GO" id="GO:0016430">
    <property type="term" value="F:tRNA (adenine-N6)-methyltransferase activity"/>
    <property type="evidence" value="ECO:0007669"/>
    <property type="project" value="UniProtKB-UniRule"/>
</dbReference>
<sequence length="238" mass="25848">MGSNSFKFKQFTVFHDRCAMKVGTDGVLLGAWADIGGCRSILDVGTGSGLIALMMAQRNGLASITAIEIDSDAAMQARENVICSPFRGRIEVLPLSLQEFQSTVTGKFDAIVSNPPFFVNSLPSPDLRRTGARHAGSLTADELFSISRKLLSESGTLSLIYPFQDRELVMAAASRGGFGLSRETVVYPTPTLPPKRVLMEFTAGPGGESVGNDLVIEEERHRYSPAFATLVRDFYLYL</sequence>
<dbReference type="GO" id="GO:0032259">
    <property type="term" value="P:methylation"/>
    <property type="evidence" value="ECO:0007669"/>
    <property type="project" value="UniProtKB-KW"/>
</dbReference>
<comment type="catalytic activity">
    <reaction evidence="6">
        <text>adenosine(37) in tRNA1(Val) + S-adenosyl-L-methionine = N(6)-methyladenosine(37) in tRNA1(Val) + S-adenosyl-L-homocysteine + H(+)</text>
        <dbReference type="Rhea" id="RHEA:43160"/>
        <dbReference type="Rhea" id="RHEA-COMP:10369"/>
        <dbReference type="Rhea" id="RHEA-COMP:10370"/>
        <dbReference type="ChEBI" id="CHEBI:15378"/>
        <dbReference type="ChEBI" id="CHEBI:57856"/>
        <dbReference type="ChEBI" id="CHEBI:59789"/>
        <dbReference type="ChEBI" id="CHEBI:74411"/>
        <dbReference type="ChEBI" id="CHEBI:74449"/>
        <dbReference type="EC" id="2.1.1.223"/>
    </reaction>
</comment>
<dbReference type="RefSeq" id="WP_071136242.1">
    <property type="nucleotide sequence ID" value="NZ_JAQVII010000021.1"/>
</dbReference>
<evidence type="ECO:0000313" key="8">
    <source>
        <dbReference type="EMBL" id="SCM56198.1"/>
    </source>
</evidence>
<dbReference type="Pfam" id="PF05175">
    <property type="entry name" value="MTS"/>
    <property type="match status" value="1"/>
</dbReference>
<dbReference type="KEGG" id="pmuc:ING2E5A_0767"/>
<dbReference type="CDD" id="cd02440">
    <property type="entry name" value="AdoMet_MTases"/>
    <property type="match status" value="1"/>
</dbReference>
<dbReference type="InterPro" id="IPR002052">
    <property type="entry name" value="DNA_methylase_N6_adenine_CS"/>
</dbReference>
<dbReference type="InterPro" id="IPR029063">
    <property type="entry name" value="SAM-dependent_MTases_sf"/>
</dbReference>
<dbReference type="EMBL" id="LT608328">
    <property type="protein sequence ID" value="SCM56198.1"/>
    <property type="molecule type" value="Genomic_DNA"/>
</dbReference>
<protein>
    <recommendedName>
        <fullName evidence="6">tRNA1(Val) (adenine(37)-N6)-methyltransferase</fullName>
        <ecNumber evidence="6">2.1.1.223</ecNumber>
    </recommendedName>
    <alternativeName>
        <fullName evidence="6">tRNA m6A37 methyltransferase</fullName>
    </alternativeName>
</protein>
<reference evidence="8 9" key="1">
    <citation type="submission" date="2016-08" db="EMBL/GenBank/DDBJ databases">
        <authorList>
            <person name="Seilhamer J.J."/>
        </authorList>
    </citation>
    <scope>NUCLEOTIDE SEQUENCE [LARGE SCALE GENOMIC DNA]</scope>
    <source>
        <strain evidence="8">ING2-E5A</strain>
    </source>
</reference>
<dbReference type="EC" id="2.1.1.223" evidence="6"/>
<dbReference type="GO" id="GO:0003676">
    <property type="term" value="F:nucleic acid binding"/>
    <property type="evidence" value="ECO:0007669"/>
    <property type="project" value="InterPro"/>
</dbReference>
<dbReference type="PROSITE" id="PS00092">
    <property type="entry name" value="N6_MTASE"/>
    <property type="match status" value="1"/>
</dbReference>
<keyword evidence="5 6" id="KW-0819">tRNA processing</keyword>
<dbReference type="SUPFAM" id="SSF53335">
    <property type="entry name" value="S-adenosyl-L-methionine-dependent methyltransferases"/>
    <property type="match status" value="1"/>
</dbReference>
<name>A0A1G4G4Y5_9BACT</name>
<keyword evidence="1 6" id="KW-0963">Cytoplasm</keyword>
<evidence type="ECO:0000256" key="4">
    <source>
        <dbReference type="ARBA" id="ARBA00022691"/>
    </source>
</evidence>
<dbReference type="Proteomes" id="UP000178485">
    <property type="component" value="Chromosome i"/>
</dbReference>
<dbReference type="GO" id="GO:0008033">
    <property type="term" value="P:tRNA processing"/>
    <property type="evidence" value="ECO:0007669"/>
    <property type="project" value="UniProtKB-UniRule"/>
</dbReference>
<feature type="domain" description="Methyltransferase small" evidence="7">
    <location>
        <begin position="39"/>
        <end position="121"/>
    </location>
</feature>
<accession>A0A1G4G4Y5</accession>
<evidence type="ECO:0000256" key="1">
    <source>
        <dbReference type="ARBA" id="ARBA00022490"/>
    </source>
</evidence>
<evidence type="ECO:0000313" key="9">
    <source>
        <dbReference type="Proteomes" id="UP000178485"/>
    </source>
</evidence>
<dbReference type="InterPro" id="IPR022882">
    <property type="entry name" value="tRNA_adenine-N6_MeTrfase"/>
</dbReference>
<gene>
    <name evidence="8" type="ORF">ING2E5A_0767</name>
</gene>
<comment type="subcellular location">
    <subcellularLocation>
        <location evidence="6">Cytoplasm</location>
    </subcellularLocation>
</comment>
<evidence type="ECO:0000256" key="2">
    <source>
        <dbReference type="ARBA" id="ARBA00022603"/>
    </source>
</evidence>
<keyword evidence="2 6" id="KW-0489">Methyltransferase</keyword>
<dbReference type="HAMAP" id="MF_01872">
    <property type="entry name" value="tRNA_methyltr_YfiC"/>
    <property type="match status" value="1"/>
</dbReference>
<organism evidence="8 9">
    <name type="scientific">Petrimonas mucosa</name>
    <dbReference type="NCBI Taxonomy" id="1642646"/>
    <lineage>
        <taxon>Bacteria</taxon>
        <taxon>Pseudomonadati</taxon>
        <taxon>Bacteroidota</taxon>
        <taxon>Bacteroidia</taxon>
        <taxon>Bacteroidales</taxon>
        <taxon>Dysgonomonadaceae</taxon>
        <taxon>Petrimonas</taxon>
    </lineage>
</organism>
<evidence type="ECO:0000256" key="5">
    <source>
        <dbReference type="ARBA" id="ARBA00022694"/>
    </source>
</evidence>
<dbReference type="PANTHER" id="PTHR47739">
    <property type="entry name" value="TRNA1(VAL) (ADENINE(37)-N6)-METHYLTRANSFERASE"/>
    <property type="match status" value="1"/>
</dbReference>
<dbReference type="InterPro" id="IPR050210">
    <property type="entry name" value="tRNA_Adenine-N(6)_MTase"/>
</dbReference>
<evidence type="ECO:0000259" key="7">
    <source>
        <dbReference type="Pfam" id="PF05175"/>
    </source>
</evidence>
<evidence type="ECO:0000256" key="3">
    <source>
        <dbReference type="ARBA" id="ARBA00022679"/>
    </source>
</evidence>
<comment type="function">
    <text evidence="6">Specifically methylates the adenine in position 37 of tRNA(1)(Val) (anticodon cmo5UAC).</text>
</comment>
<evidence type="ECO:0000256" key="6">
    <source>
        <dbReference type="HAMAP-Rule" id="MF_01872"/>
    </source>
</evidence>